<dbReference type="Proteomes" id="UP000032668">
    <property type="component" value="Unassembled WGS sequence"/>
</dbReference>
<evidence type="ECO:0000313" key="9">
    <source>
        <dbReference type="Proteomes" id="UP000032668"/>
    </source>
</evidence>
<name>A0A0D6PGE8_9PROT</name>
<keyword evidence="5 7" id="KW-1133">Transmembrane helix</keyword>
<feature type="transmembrane region" description="Helical" evidence="7">
    <location>
        <begin position="45"/>
        <end position="63"/>
    </location>
</feature>
<accession>A0A0D6PGE8</accession>
<dbReference type="PANTHER" id="PTHR30250:SF10">
    <property type="entry name" value="LIPOPOLYSACCHARIDE BIOSYNTHESIS PROTEIN WZXC"/>
    <property type="match status" value="1"/>
</dbReference>
<protein>
    <submittedName>
        <fullName evidence="8">Lipopolysaccharide biosynthesis protein wzxC</fullName>
    </submittedName>
</protein>
<dbReference type="PANTHER" id="PTHR30250">
    <property type="entry name" value="PST FAMILY PREDICTED COLANIC ACID TRANSPORTER"/>
    <property type="match status" value="1"/>
</dbReference>
<evidence type="ECO:0000256" key="4">
    <source>
        <dbReference type="ARBA" id="ARBA00022692"/>
    </source>
</evidence>
<feature type="transmembrane region" description="Helical" evidence="7">
    <location>
        <begin position="150"/>
        <end position="168"/>
    </location>
</feature>
<proteinExistence type="inferred from homology"/>
<evidence type="ECO:0000256" key="2">
    <source>
        <dbReference type="ARBA" id="ARBA00007430"/>
    </source>
</evidence>
<feature type="transmembrane region" description="Helical" evidence="7">
    <location>
        <begin position="452"/>
        <end position="472"/>
    </location>
</feature>
<dbReference type="Pfam" id="PF13440">
    <property type="entry name" value="Polysacc_synt_3"/>
    <property type="match status" value="1"/>
</dbReference>
<sequence length="482" mass="50539">MSEDDHKRHLGRGFNWLGGAAIIAKVTDFVTIIAVLLYLSKVQVGIGSLVLSIGMVVEAFDGLGTSEALVQAKDTSERQLQSLFWFIMAAALLVGGVAVALSPAVGWIYGMAGIPLYFLALAAKQPLVGAAVIPLALLNRELKYEKIATVNVGATFGAAMVRLAIAVLGGGTWALVGGYFASGVFILAGALWARPFKPGWHFSFPEIKPLVSFGLRSASANIFEQIFKNIDYLLVGWFYGAASLAVYRVAFDMAMEPAMAVGTIINRTALPVFAKVAAAPGQLRDALFWALQRLATLVAPLMAGLGLMAVPLMGLLHDSQGHSYAAAALPLQILAAAAVLRIASQLITPLLMGTGQPGKAAGLSFATLTLLGGFILLAGLTVRGPVGLIAVAAAWLGIYPLLLGWSVNYLRRVWQISPLALLKPFVTPGLAVAFMVAFTLGARTLPFGNDAVTRIAVAAVATGLAYGGLVLWGRRVAQKGST</sequence>
<comment type="similarity">
    <text evidence="2">Belongs to the polysaccharide synthase family.</text>
</comment>
<keyword evidence="9" id="KW-1185">Reference proteome</keyword>
<gene>
    <name evidence="8" type="ORF">Aam_047_032</name>
</gene>
<evidence type="ECO:0000256" key="1">
    <source>
        <dbReference type="ARBA" id="ARBA00004651"/>
    </source>
</evidence>
<comment type="caution">
    <text evidence="8">The sequence shown here is derived from an EMBL/GenBank/DDBJ whole genome shotgun (WGS) entry which is preliminary data.</text>
</comment>
<keyword evidence="6 7" id="KW-0472">Membrane</keyword>
<dbReference type="STRING" id="1120923.SAMN02746095_01696"/>
<comment type="subcellular location">
    <subcellularLocation>
        <location evidence="1">Cell membrane</location>
        <topology evidence="1">Multi-pass membrane protein</topology>
    </subcellularLocation>
</comment>
<reference evidence="8 9" key="1">
    <citation type="submission" date="2012-11" db="EMBL/GenBank/DDBJ databases">
        <title>Whole genome sequence of Acidocella aminolytica 101 = DSM 11237.</title>
        <authorList>
            <person name="Azuma Y."/>
            <person name="Higashiura N."/>
            <person name="Hirakawa H."/>
            <person name="Matsushita K."/>
        </authorList>
    </citation>
    <scope>NUCLEOTIDE SEQUENCE [LARGE SCALE GENOMIC DNA]</scope>
    <source>
        <strain evidence="9">101 / DSM 11237</strain>
    </source>
</reference>
<dbReference type="RefSeq" id="WP_048878863.1">
    <property type="nucleotide sequence ID" value="NZ_BANC01000046.1"/>
</dbReference>
<dbReference type="GO" id="GO:0005886">
    <property type="term" value="C:plasma membrane"/>
    <property type="evidence" value="ECO:0007669"/>
    <property type="project" value="UniProtKB-SubCell"/>
</dbReference>
<evidence type="ECO:0000256" key="7">
    <source>
        <dbReference type="SAM" id="Phobius"/>
    </source>
</evidence>
<keyword evidence="3" id="KW-1003">Cell membrane</keyword>
<evidence type="ECO:0000313" key="8">
    <source>
        <dbReference type="EMBL" id="GAN80451.1"/>
    </source>
</evidence>
<feature type="transmembrane region" description="Helical" evidence="7">
    <location>
        <begin position="386"/>
        <end position="407"/>
    </location>
</feature>
<feature type="transmembrane region" description="Helical" evidence="7">
    <location>
        <begin position="16"/>
        <end position="39"/>
    </location>
</feature>
<feature type="transmembrane region" description="Helical" evidence="7">
    <location>
        <begin position="294"/>
        <end position="316"/>
    </location>
</feature>
<dbReference type="OrthoDB" id="9770347at2"/>
<evidence type="ECO:0000256" key="3">
    <source>
        <dbReference type="ARBA" id="ARBA00022475"/>
    </source>
</evidence>
<evidence type="ECO:0000256" key="6">
    <source>
        <dbReference type="ARBA" id="ARBA00023136"/>
    </source>
</evidence>
<feature type="transmembrane region" description="Helical" evidence="7">
    <location>
        <begin position="419"/>
        <end position="440"/>
    </location>
</feature>
<dbReference type="InterPro" id="IPR050833">
    <property type="entry name" value="Poly_Biosynth_Transport"/>
</dbReference>
<feature type="transmembrane region" description="Helical" evidence="7">
    <location>
        <begin position="83"/>
        <end position="110"/>
    </location>
</feature>
<evidence type="ECO:0000256" key="5">
    <source>
        <dbReference type="ARBA" id="ARBA00022989"/>
    </source>
</evidence>
<organism evidence="8 9">
    <name type="scientific">Acidocella aminolytica 101 = DSM 11237</name>
    <dbReference type="NCBI Taxonomy" id="1120923"/>
    <lineage>
        <taxon>Bacteria</taxon>
        <taxon>Pseudomonadati</taxon>
        <taxon>Pseudomonadota</taxon>
        <taxon>Alphaproteobacteria</taxon>
        <taxon>Acetobacterales</taxon>
        <taxon>Acidocellaceae</taxon>
        <taxon>Acidocella</taxon>
    </lineage>
</organism>
<feature type="transmembrane region" description="Helical" evidence="7">
    <location>
        <begin position="360"/>
        <end position="380"/>
    </location>
</feature>
<dbReference type="EMBL" id="BANC01000046">
    <property type="protein sequence ID" value="GAN80451.1"/>
    <property type="molecule type" value="Genomic_DNA"/>
</dbReference>
<keyword evidence="4 7" id="KW-0812">Transmembrane</keyword>
<feature type="transmembrane region" description="Helical" evidence="7">
    <location>
        <begin position="116"/>
        <end position="138"/>
    </location>
</feature>
<dbReference type="AlphaFoldDB" id="A0A0D6PGE8"/>
<feature type="transmembrane region" description="Helical" evidence="7">
    <location>
        <begin position="174"/>
        <end position="193"/>
    </location>
</feature>